<reference evidence="3" key="1">
    <citation type="journal article" date="2010" name="BMC Genomics">
        <title>Clostridium sticklandii, a specialist in amino acid degradation:revisiting its metabolism through its genome sequence.</title>
        <authorList>
            <person name="Fonknechten N."/>
            <person name="Chaussonnerie S."/>
            <person name="Tricot S."/>
            <person name="Lajus A."/>
            <person name="Andreesen J.R."/>
            <person name="Perchat N."/>
            <person name="Pelletier E."/>
            <person name="Gouyvenoux M."/>
            <person name="Barbe V."/>
            <person name="Salanoubat M."/>
            <person name="Le Paslier D."/>
            <person name="Weissenbach J."/>
            <person name="Cohen G.N."/>
            <person name="Kreimeyer A."/>
        </authorList>
    </citation>
    <scope>NUCLEOTIDE SEQUENCE [LARGE SCALE GENOMIC DNA]</scope>
    <source>
        <strain evidence="3">ATCC 12662 / DSM 519 / JCM 1433 / CCUG 9281 / NCIMB 10654 / HF</strain>
    </source>
</reference>
<dbReference type="eggNOG" id="ENOG5032524">
    <property type="taxonomic scope" value="Bacteria"/>
</dbReference>
<name>E3PS26_ACESD</name>
<feature type="domain" description="HTH cro/C1-type" evidence="1">
    <location>
        <begin position="7"/>
        <end position="61"/>
    </location>
</feature>
<dbReference type="KEGG" id="cst:CLOST_1560"/>
<dbReference type="InterPro" id="IPR010982">
    <property type="entry name" value="Lambda_DNA-bd_dom_sf"/>
</dbReference>
<dbReference type="Proteomes" id="UP000007041">
    <property type="component" value="Chromosome"/>
</dbReference>
<organism evidence="2 3">
    <name type="scientific">Acetoanaerobium sticklandii (strain ATCC 12662 / DSM 519 / JCM 1433 / CCUG 9281 / NCIMB 10654 / HF)</name>
    <name type="common">Clostridium sticklandii</name>
    <dbReference type="NCBI Taxonomy" id="499177"/>
    <lineage>
        <taxon>Bacteria</taxon>
        <taxon>Bacillati</taxon>
        <taxon>Bacillota</taxon>
        <taxon>Clostridia</taxon>
        <taxon>Peptostreptococcales</taxon>
        <taxon>Filifactoraceae</taxon>
        <taxon>Acetoanaerobium</taxon>
    </lineage>
</organism>
<keyword evidence="3" id="KW-1185">Reference proteome</keyword>
<dbReference type="SUPFAM" id="SSF47413">
    <property type="entry name" value="lambda repressor-like DNA-binding domains"/>
    <property type="match status" value="1"/>
</dbReference>
<dbReference type="HOGENOM" id="CLU_066192_44_5_9"/>
<dbReference type="Gene3D" id="1.10.260.40">
    <property type="entry name" value="lambda repressor-like DNA-binding domains"/>
    <property type="match status" value="1"/>
</dbReference>
<dbReference type="PROSITE" id="PS50943">
    <property type="entry name" value="HTH_CROC1"/>
    <property type="match status" value="1"/>
</dbReference>
<dbReference type="GO" id="GO:0003677">
    <property type="term" value="F:DNA binding"/>
    <property type="evidence" value="ECO:0007669"/>
    <property type="project" value="InterPro"/>
</dbReference>
<accession>E3PS26</accession>
<protein>
    <recommendedName>
        <fullName evidence="1">HTH cro/C1-type domain-containing protein</fullName>
    </recommendedName>
</protein>
<dbReference type="AlphaFoldDB" id="E3PS26"/>
<dbReference type="BioCyc" id="CSTI499177:GJE9-1612-MONOMER"/>
<dbReference type="STRING" id="1511.CLOST_1560"/>
<evidence type="ECO:0000313" key="3">
    <source>
        <dbReference type="Proteomes" id="UP000007041"/>
    </source>
</evidence>
<dbReference type="CDD" id="cd00093">
    <property type="entry name" value="HTH_XRE"/>
    <property type="match status" value="1"/>
</dbReference>
<dbReference type="InterPro" id="IPR001387">
    <property type="entry name" value="Cro/C1-type_HTH"/>
</dbReference>
<proteinExistence type="predicted"/>
<dbReference type="SMART" id="SM00530">
    <property type="entry name" value="HTH_XRE"/>
    <property type="match status" value="1"/>
</dbReference>
<dbReference type="EMBL" id="FP565809">
    <property type="protein sequence ID" value="CBH21680.1"/>
    <property type="molecule type" value="Genomic_DNA"/>
</dbReference>
<evidence type="ECO:0000259" key="1">
    <source>
        <dbReference type="PROSITE" id="PS50943"/>
    </source>
</evidence>
<dbReference type="Pfam" id="PF13443">
    <property type="entry name" value="HTH_26"/>
    <property type="match status" value="1"/>
</dbReference>
<gene>
    <name evidence="2" type="ordered locus">CLOST_1560</name>
</gene>
<evidence type="ECO:0000313" key="2">
    <source>
        <dbReference type="EMBL" id="CBH21680.1"/>
    </source>
</evidence>
<sequence>MPEQVKLKGLMTENKMFQKDLAKIIGVSEKTVNDKVNGNIDFKLSEALSIANYFGKSIEEIFLGQKLI</sequence>